<feature type="transmembrane region" description="Helical" evidence="2">
    <location>
        <begin position="37"/>
        <end position="60"/>
    </location>
</feature>
<dbReference type="Proteomes" id="UP000242146">
    <property type="component" value="Unassembled WGS sequence"/>
</dbReference>
<dbReference type="OrthoDB" id="2286947at2759"/>
<feature type="region of interest" description="Disordered" evidence="1">
    <location>
        <begin position="1"/>
        <end position="27"/>
    </location>
</feature>
<protein>
    <submittedName>
        <fullName evidence="3">Uncharacterized protein</fullName>
    </submittedName>
</protein>
<dbReference type="EMBL" id="MCGT01000014">
    <property type="protein sequence ID" value="ORX54051.1"/>
    <property type="molecule type" value="Genomic_DNA"/>
</dbReference>
<name>A0A1X2GHQ4_9FUNG</name>
<gene>
    <name evidence="3" type="ORF">DM01DRAFT_154067</name>
</gene>
<keyword evidence="2" id="KW-0472">Membrane</keyword>
<organism evidence="3 4">
    <name type="scientific">Hesseltinella vesiculosa</name>
    <dbReference type="NCBI Taxonomy" id="101127"/>
    <lineage>
        <taxon>Eukaryota</taxon>
        <taxon>Fungi</taxon>
        <taxon>Fungi incertae sedis</taxon>
        <taxon>Mucoromycota</taxon>
        <taxon>Mucoromycotina</taxon>
        <taxon>Mucoromycetes</taxon>
        <taxon>Mucorales</taxon>
        <taxon>Cunninghamellaceae</taxon>
        <taxon>Hesseltinella</taxon>
    </lineage>
</organism>
<evidence type="ECO:0000256" key="2">
    <source>
        <dbReference type="SAM" id="Phobius"/>
    </source>
</evidence>
<reference evidence="3 4" key="1">
    <citation type="submission" date="2016-07" db="EMBL/GenBank/DDBJ databases">
        <title>Pervasive Adenine N6-methylation of Active Genes in Fungi.</title>
        <authorList>
            <consortium name="DOE Joint Genome Institute"/>
            <person name="Mondo S.J."/>
            <person name="Dannebaum R.O."/>
            <person name="Kuo R.C."/>
            <person name="Labutti K."/>
            <person name="Haridas S."/>
            <person name="Kuo A."/>
            <person name="Salamov A."/>
            <person name="Ahrendt S.R."/>
            <person name="Lipzen A."/>
            <person name="Sullivan W."/>
            <person name="Andreopoulos W.B."/>
            <person name="Clum A."/>
            <person name="Lindquist E."/>
            <person name="Daum C."/>
            <person name="Ramamoorthy G.K."/>
            <person name="Gryganskyi A."/>
            <person name="Culley D."/>
            <person name="Magnuson J.K."/>
            <person name="James T.Y."/>
            <person name="O'Malley M.A."/>
            <person name="Stajich J.E."/>
            <person name="Spatafora J.W."/>
            <person name="Visel A."/>
            <person name="Grigoriev I.V."/>
        </authorList>
    </citation>
    <scope>NUCLEOTIDE SEQUENCE [LARGE SCALE GENOMIC DNA]</scope>
    <source>
        <strain evidence="3 4">NRRL 3301</strain>
    </source>
</reference>
<evidence type="ECO:0000313" key="4">
    <source>
        <dbReference type="Proteomes" id="UP000242146"/>
    </source>
</evidence>
<keyword evidence="2" id="KW-1133">Transmembrane helix</keyword>
<proteinExistence type="predicted"/>
<dbReference type="AlphaFoldDB" id="A0A1X2GHQ4"/>
<keyword evidence="4" id="KW-1185">Reference proteome</keyword>
<evidence type="ECO:0000313" key="3">
    <source>
        <dbReference type="EMBL" id="ORX54051.1"/>
    </source>
</evidence>
<accession>A0A1X2GHQ4</accession>
<comment type="caution">
    <text evidence="3">The sequence shown here is derived from an EMBL/GenBank/DDBJ whole genome shotgun (WGS) entry which is preliminary data.</text>
</comment>
<evidence type="ECO:0000256" key="1">
    <source>
        <dbReference type="SAM" id="MobiDB-lite"/>
    </source>
</evidence>
<sequence length="66" mass="7609">MTGHSSQERTPLLSRPGPNHGSTKSVTCNESRFTSTMYWLLCMFLWWLDISVNMIGGYIVEKVYYS</sequence>
<keyword evidence="2" id="KW-0812">Transmembrane</keyword>